<evidence type="ECO:0000256" key="4">
    <source>
        <dbReference type="ARBA" id="ARBA00022618"/>
    </source>
</evidence>
<protein>
    <submittedName>
        <fullName evidence="10">Cap-G</fullName>
    </submittedName>
</protein>
<reference evidence="10 11" key="1">
    <citation type="submission" date="2015-08" db="EMBL/GenBank/DDBJ databases">
        <title>Ancestral chromatin configuration constrains chromatin evolution on differentiating sex chromosomes in Drosophila.</title>
        <authorList>
            <person name="Zhou Q."/>
            <person name="Bachtrog D."/>
        </authorList>
    </citation>
    <scope>NUCLEOTIDE SEQUENCE [LARGE SCALE GENOMIC DNA]</scope>
    <source>
        <tissue evidence="10">Whole larvae</tissue>
    </source>
</reference>
<feature type="compositionally biased region" description="Low complexity" evidence="8">
    <location>
        <begin position="1115"/>
        <end position="1142"/>
    </location>
</feature>
<dbReference type="GO" id="GO:0007076">
    <property type="term" value="P:mitotic chromosome condensation"/>
    <property type="evidence" value="ECO:0007669"/>
    <property type="project" value="InterPro"/>
</dbReference>
<dbReference type="InterPro" id="IPR016024">
    <property type="entry name" value="ARM-type_fold"/>
</dbReference>
<keyword evidence="6" id="KW-0226">DNA condensation</keyword>
<feature type="region of interest" description="Disordered" evidence="8">
    <location>
        <begin position="1332"/>
        <end position="1382"/>
    </location>
</feature>
<dbReference type="EMBL" id="CP012524">
    <property type="protein sequence ID" value="ALC40799.1"/>
    <property type="molecule type" value="Genomic_DNA"/>
</dbReference>
<comment type="similarity">
    <text evidence="2">Belongs to the CND3 (condensin subunit 3) family.</text>
</comment>
<feature type="compositionally biased region" description="Polar residues" evidence="8">
    <location>
        <begin position="37"/>
        <end position="47"/>
    </location>
</feature>
<dbReference type="Proteomes" id="UP000494163">
    <property type="component" value="Chromosome 2R"/>
</dbReference>
<keyword evidence="5" id="KW-0498">Mitosis</keyword>
<feature type="compositionally biased region" description="Basic and acidic residues" evidence="8">
    <location>
        <begin position="1054"/>
        <end position="1080"/>
    </location>
</feature>
<feature type="region of interest" description="Disordered" evidence="8">
    <location>
        <begin position="946"/>
        <end position="970"/>
    </location>
</feature>
<name>A0A0M3QUJ8_DROBS</name>
<feature type="domain" description="Nuclear condensin complex subunit 3 C-terminal" evidence="9">
    <location>
        <begin position="605"/>
        <end position="907"/>
    </location>
</feature>
<proteinExistence type="inferred from homology"/>
<dbReference type="GO" id="GO:0005737">
    <property type="term" value="C:cytoplasm"/>
    <property type="evidence" value="ECO:0007669"/>
    <property type="project" value="TreeGrafter"/>
</dbReference>
<feature type="compositionally biased region" description="Basic residues" evidence="8">
    <location>
        <begin position="8"/>
        <end position="18"/>
    </location>
</feature>
<dbReference type="GO" id="GO:0051301">
    <property type="term" value="P:cell division"/>
    <property type="evidence" value="ECO:0007669"/>
    <property type="project" value="UniProtKB-KW"/>
</dbReference>
<dbReference type="OrthoDB" id="27187at2759"/>
<evidence type="ECO:0000259" key="9">
    <source>
        <dbReference type="Pfam" id="PF12719"/>
    </source>
</evidence>
<keyword evidence="3" id="KW-0158">Chromosome</keyword>
<evidence type="ECO:0000256" key="3">
    <source>
        <dbReference type="ARBA" id="ARBA00022454"/>
    </source>
</evidence>
<dbReference type="Pfam" id="PF12719">
    <property type="entry name" value="Cnd3"/>
    <property type="match status" value="1"/>
</dbReference>
<dbReference type="PANTHER" id="PTHR14418:SF5">
    <property type="entry name" value="CONDENSIN COMPLEX SUBUNIT 3"/>
    <property type="match status" value="1"/>
</dbReference>
<evidence type="ECO:0000256" key="6">
    <source>
        <dbReference type="ARBA" id="ARBA00023067"/>
    </source>
</evidence>
<evidence type="ECO:0000256" key="2">
    <source>
        <dbReference type="ARBA" id="ARBA00006533"/>
    </source>
</evidence>
<comment type="subcellular location">
    <subcellularLocation>
        <location evidence="1">Chromosome</location>
    </subcellularLocation>
</comment>
<keyword evidence="11" id="KW-1185">Reference proteome</keyword>
<dbReference type="Gene3D" id="1.25.10.10">
    <property type="entry name" value="Leucine-rich Repeat Variant"/>
    <property type="match status" value="1"/>
</dbReference>
<dbReference type="PANTHER" id="PTHR14418">
    <property type="entry name" value="CONDENSIN COMPLEX SUBUNIT 3-RELATED"/>
    <property type="match status" value="1"/>
</dbReference>
<feature type="region of interest" description="Disordered" evidence="8">
    <location>
        <begin position="1047"/>
        <end position="1319"/>
    </location>
</feature>
<dbReference type="GO" id="GO:0000793">
    <property type="term" value="C:condensed chromosome"/>
    <property type="evidence" value="ECO:0007669"/>
    <property type="project" value="TreeGrafter"/>
</dbReference>
<accession>A0A0M3QUJ8</accession>
<evidence type="ECO:0000313" key="11">
    <source>
        <dbReference type="Proteomes" id="UP000494163"/>
    </source>
</evidence>
<keyword evidence="7" id="KW-0131">Cell cycle</keyword>
<dbReference type="GO" id="GO:0000796">
    <property type="term" value="C:condensin complex"/>
    <property type="evidence" value="ECO:0007669"/>
    <property type="project" value="InterPro"/>
</dbReference>
<evidence type="ECO:0000256" key="8">
    <source>
        <dbReference type="SAM" id="MobiDB-lite"/>
    </source>
</evidence>
<dbReference type="SUPFAM" id="SSF48371">
    <property type="entry name" value="ARM repeat"/>
    <property type="match status" value="1"/>
</dbReference>
<dbReference type="InterPro" id="IPR025977">
    <property type="entry name" value="Cnd3_C"/>
</dbReference>
<dbReference type="OMA" id="WAIKCGT"/>
<feature type="compositionally biased region" description="Polar residues" evidence="8">
    <location>
        <begin position="1285"/>
        <end position="1301"/>
    </location>
</feature>
<evidence type="ECO:0000256" key="5">
    <source>
        <dbReference type="ARBA" id="ARBA00022776"/>
    </source>
</evidence>
<dbReference type="InterPro" id="IPR011989">
    <property type="entry name" value="ARM-like"/>
</dbReference>
<evidence type="ECO:0000256" key="7">
    <source>
        <dbReference type="ARBA" id="ARBA00023306"/>
    </source>
</evidence>
<evidence type="ECO:0000256" key="1">
    <source>
        <dbReference type="ARBA" id="ARBA00004286"/>
    </source>
</evidence>
<keyword evidence="4" id="KW-0132">Cell division</keyword>
<feature type="compositionally biased region" description="Acidic residues" evidence="8">
    <location>
        <begin position="960"/>
        <end position="970"/>
    </location>
</feature>
<sequence length="1382" mass="157022">MPKEKAKPRATKKRNKKNTQKENEEQRSVAASDATAPVNSTSSINESGNAVGHQAMYTILSNAQLNETFHKRYTKELKQLYSKLDHEAFMHTFIEMFKTVLAAEEGNEYGTTALAFCAKFVTSFEEETTHPILAETFRWLLSTISSSTLIRYRICFFVNLILKHLGPCAALDDSQCDQILQYMLERLKDVSPGVRKEAVLAIQRLQVPDQTDDPVVCAYLYHLSSDPSPAVRQCIISCMGRNCLTVPHILQRLSDVDEKVRRHTYINMCTYPVRSFKVSQRLTLLECGLNDRSDTVRKNVIKYMLKAWQEAYQHNYIALTSALKLDSNEEELMRFRKVARQMLLVIFEQNEPRELLELLPLSEDCELHRCIPQEALTVELVLYWQVLSEYLQEQQADEFELVLPELSVFCDYIKKFCQFQVPDMDKFAQLEFQGMLLSLVEILRTYDLGDEIGRNNLRELITHLLKECQLEHKIVFVLVRCVEQLMPDMHSYMQYFIDITYEICELNKKQNDLVHDRSLMDKLLVGQDTALVMRINSLKVKILELEEQEENFVRQKEYIRAKAVSDERNVVTEEYTELVRPLYEQHGELNLPSRPKLSKQERVLKGLYIVFYMVTSKQVQSLNPSLCKLYKDFICRHLASTEMDICEWAIKCGTTFSLLYEPYIKEVSDVIVDQFYKDNNLRLLETAAHCILELIDHYGVDYFADLNSNTGNSLGQAPKNKRRLLYTMQDFFDGEDDRSQSSSDQSTDIIGMLGVYVEKVDCKGILLVIVRGLCRLVLRGHLNNRLDVMEKLLKRYFNPKTEAIVNQVLGMFFETIVAQRQQSMLVPSLLPIVWSVMNCTYDSPLHDVQPDHVTKFFIDLTVQDSSPPQTHLHNRIALSFLNYIENYFTERKEMCRLLAKELTTLRLNVQQCPALKNEMQELAEKLLQSELEPRMIRNITDFQGLLNGSFNPPPKKTTEEGQESDAEAEECESVAATTISTAECAAPADIEPTPTAVETVAELKEGPAVVEKPAEPVLTTFGADNQVGLRFLRRSLHNSISNSDAESVCSAHSPARELEKEREKANELSRRNLRRPEMQQRIEQAIARASKTPEKPSEPAEESTVIQCEDDSDKTSTNKTLTNATLTKKTPIKKTPTNKPPTSVGVSTPAYKTPINTTQEQCDDSEIIEATPTPPRNSTLNATRLQASRSRLRSLRQRNTSGVGAAAGTSTGNGNGSKRKVLHTPLRNGTKRVLRKSVHATPSASPRISPLRKQLRLEHKTPRTSRVVRSAASTIAVPPSDKHTASPTDSSSSSVKENTAPSPAAKTSRKSTPKARQVPRIVISSPMERVTTRLSAKKQRISSTLMTRKRMSLELSLTEGHPKETTPKRLCPGSGRSSRRRN</sequence>
<dbReference type="InterPro" id="IPR027165">
    <property type="entry name" value="CND3"/>
</dbReference>
<evidence type="ECO:0000313" key="10">
    <source>
        <dbReference type="EMBL" id="ALC40799.1"/>
    </source>
</evidence>
<feature type="compositionally biased region" description="Basic residues" evidence="8">
    <location>
        <begin position="1229"/>
        <end position="1238"/>
    </location>
</feature>
<dbReference type="STRING" id="30019.A0A0M3QUJ8"/>
<organism evidence="10 11">
    <name type="scientific">Drosophila busckii</name>
    <name type="common">Fruit fly</name>
    <dbReference type="NCBI Taxonomy" id="30019"/>
    <lineage>
        <taxon>Eukaryota</taxon>
        <taxon>Metazoa</taxon>
        <taxon>Ecdysozoa</taxon>
        <taxon>Arthropoda</taxon>
        <taxon>Hexapoda</taxon>
        <taxon>Insecta</taxon>
        <taxon>Pterygota</taxon>
        <taxon>Neoptera</taxon>
        <taxon>Endopterygota</taxon>
        <taxon>Diptera</taxon>
        <taxon>Brachycera</taxon>
        <taxon>Muscomorpha</taxon>
        <taxon>Ephydroidea</taxon>
        <taxon>Drosophilidae</taxon>
        <taxon>Drosophila</taxon>
    </lineage>
</organism>
<feature type="region of interest" description="Disordered" evidence="8">
    <location>
        <begin position="1"/>
        <end position="47"/>
    </location>
</feature>
<gene>
    <name evidence="10" type="ORF">Dbus_chr2Rg378</name>
</gene>
<feature type="compositionally biased region" description="Low complexity" evidence="8">
    <location>
        <begin position="1197"/>
        <end position="1212"/>
    </location>
</feature>